<name>A0AAW3C0V7_9TRYP</name>
<protein>
    <submittedName>
        <fullName evidence="1">Uncharacterized protein</fullName>
    </submittedName>
</protein>
<comment type="caution">
    <text evidence="1">The sequence shown here is derived from an EMBL/GenBank/DDBJ whole genome shotgun (WGS) entry which is preliminary data.</text>
</comment>
<dbReference type="EMBL" id="JBAMZJ010000020">
    <property type="protein sequence ID" value="KAL0527090.1"/>
    <property type="molecule type" value="Genomic_DNA"/>
</dbReference>
<reference evidence="1" key="1">
    <citation type="submission" date="2024-02" db="EMBL/GenBank/DDBJ databases">
        <title>FIRST GENOME SEQUENCES OF Leishmania (Viannia) shawi, Leishmania (Viannia) lindenbergi AND Leishmania (Viannia) utingensis.</title>
        <authorList>
            <person name="Resadore F."/>
            <person name="Custodio M.G.F."/>
            <person name="Boite M.C."/>
            <person name="Cupolillo E."/>
            <person name="Ferreira G.E.M."/>
        </authorList>
    </citation>
    <scope>NUCLEOTIDE SEQUENCE</scope>
    <source>
        <strain evidence="1">MHOM/BR/2013/18 LTA MLF</strain>
    </source>
</reference>
<evidence type="ECO:0000313" key="2">
    <source>
        <dbReference type="Proteomes" id="UP001500493"/>
    </source>
</evidence>
<sequence>MRHCVDVGLEFLRCARHVYSVGRGVTLPSPLHCCLVSFHMSVDVGRLVLA</sequence>
<evidence type="ECO:0000313" key="1">
    <source>
        <dbReference type="EMBL" id="KAL0527090.1"/>
    </source>
</evidence>
<dbReference type="AlphaFoldDB" id="A0AAW3C0V7"/>
<dbReference type="Proteomes" id="UP001500493">
    <property type="component" value="Unassembled WGS sequence"/>
</dbReference>
<organism evidence="1 2">
    <name type="scientific">Leishmania shawi</name>
    <dbReference type="NCBI Taxonomy" id="5680"/>
    <lineage>
        <taxon>Eukaryota</taxon>
        <taxon>Discoba</taxon>
        <taxon>Euglenozoa</taxon>
        <taxon>Kinetoplastea</taxon>
        <taxon>Metakinetoplastina</taxon>
        <taxon>Trypanosomatida</taxon>
        <taxon>Trypanosomatidae</taxon>
        <taxon>Leishmaniinae</taxon>
        <taxon>Leishmania</taxon>
        <taxon>Leishmania guyanensis species complex</taxon>
    </lineage>
</organism>
<gene>
    <name evidence="1" type="ORF">Q4I32_002950</name>
</gene>
<proteinExistence type="predicted"/>
<accession>A0AAW3C0V7</accession>